<keyword evidence="5" id="KW-1185">Reference proteome</keyword>
<dbReference type="InterPro" id="IPR027038">
    <property type="entry name" value="RanGap"/>
</dbReference>
<dbReference type="Gene3D" id="3.80.10.10">
    <property type="entry name" value="Ribonuclease Inhibitor"/>
    <property type="match status" value="1"/>
</dbReference>
<dbReference type="InParanoid" id="D2W2B4"/>
<dbReference type="GeneID" id="8862935"/>
<keyword evidence="3" id="KW-0677">Repeat</keyword>
<dbReference type="GO" id="GO:0048471">
    <property type="term" value="C:perinuclear region of cytoplasm"/>
    <property type="evidence" value="ECO:0007669"/>
    <property type="project" value="TreeGrafter"/>
</dbReference>
<evidence type="ECO:0000256" key="3">
    <source>
        <dbReference type="ARBA" id="ARBA00022737"/>
    </source>
</evidence>
<dbReference type="Proteomes" id="UP000006671">
    <property type="component" value="Unassembled WGS sequence"/>
</dbReference>
<organism evidence="5">
    <name type="scientific">Naegleria gruberi</name>
    <name type="common">Amoeba</name>
    <dbReference type="NCBI Taxonomy" id="5762"/>
    <lineage>
        <taxon>Eukaryota</taxon>
        <taxon>Discoba</taxon>
        <taxon>Heterolobosea</taxon>
        <taxon>Tetramitia</taxon>
        <taxon>Eutetramitia</taxon>
        <taxon>Vahlkampfiidae</taxon>
        <taxon>Naegleria</taxon>
    </lineage>
</organism>
<reference evidence="4 5" key="1">
    <citation type="journal article" date="2010" name="Cell">
        <title>The genome of Naegleria gruberi illuminates early eukaryotic versatility.</title>
        <authorList>
            <person name="Fritz-Laylin L.K."/>
            <person name="Prochnik S.E."/>
            <person name="Ginger M.L."/>
            <person name="Dacks J.B."/>
            <person name="Carpenter M.L."/>
            <person name="Field M.C."/>
            <person name="Kuo A."/>
            <person name="Paredez A."/>
            <person name="Chapman J."/>
            <person name="Pham J."/>
            <person name="Shu S."/>
            <person name="Neupane R."/>
            <person name="Cipriano M."/>
            <person name="Mancuso J."/>
            <person name="Tu H."/>
            <person name="Salamov A."/>
            <person name="Lindquist E."/>
            <person name="Shapiro H."/>
            <person name="Lucas S."/>
            <person name="Grigoriev I.V."/>
            <person name="Cande W.Z."/>
            <person name="Fulton C."/>
            <person name="Rokhsar D.S."/>
            <person name="Dawson S.C."/>
        </authorList>
    </citation>
    <scope>NUCLEOTIDE SEQUENCE [LARGE SCALE GENOMIC DNA]</scope>
    <source>
        <strain evidence="4 5">NEG-M</strain>
    </source>
</reference>
<gene>
    <name evidence="4" type="ORF">NAEGRDRAFT_75529</name>
</gene>
<dbReference type="GO" id="GO:0031267">
    <property type="term" value="F:small GTPase binding"/>
    <property type="evidence" value="ECO:0007669"/>
    <property type="project" value="TreeGrafter"/>
</dbReference>
<dbReference type="AlphaFoldDB" id="D2W2B4"/>
<dbReference type="Pfam" id="PF13516">
    <property type="entry name" value="LRR_6"/>
    <property type="match status" value="1"/>
</dbReference>
<accession>D2W2B4</accession>
<name>D2W2B4_NAEGR</name>
<keyword evidence="2" id="KW-0433">Leucine-rich repeat</keyword>
<dbReference type="SUPFAM" id="SSF52047">
    <property type="entry name" value="RNI-like"/>
    <property type="match status" value="1"/>
</dbReference>
<protein>
    <submittedName>
        <fullName evidence="4">Predicted protein</fullName>
    </submittedName>
</protein>
<dbReference type="PANTHER" id="PTHR24113:SF12">
    <property type="entry name" value="RAN GTPASE-ACTIVATING PROTEIN 1"/>
    <property type="match status" value="1"/>
</dbReference>
<dbReference type="STRING" id="5762.D2W2B4"/>
<evidence type="ECO:0000313" key="4">
    <source>
        <dbReference type="EMBL" id="EFC36834.1"/>
    </source>
</evidence>
<dbReference type="InterPro" id="IPR001611">
    <property type="entry name" value="Leu-rich_rpt"/>
</dbReference>
<dbReference type="GO" id="GO:0005829">
    <property type="term" value="C:cytosol"/>
    <property type="evidence" value="ECO:0007669"/>
    <property type="project" value="TreeGrafter"/>
</dbReference>
<dbReference type="PANTHER" id="PTHR24113">
    <property type="entry name" value="RAN GTPASE-ACTIVATING PROTEIN 1"/>
    <property type="match status" value="1"/>
</dbReference>
<proteinExistence type="predicted"/>
<dbReference type="InterPro" id="IPR032675">
    <property type="entry name" value="LRR_dom_sf"/>
</dbReference>
<keyword evidence="1" id="KW-0343">GTPase activation</keyword>
<dbReference type="Pfam" id="PF13855">
    <property type="entry name" value="LRR_8"/>
    <property type="match status" value="1"/>
</dbReference>
<dbReference type="RefSeq" id="XP_002669578.1">
    <property type="nucleotide sequence ID" value="XM_002669532.1"/>
</dbReference>
<dbReference type="GO" id="GO:0005096">
    <property type="term" value="F:GTPase activator activity"/>
    <property type="evidence" value="ECO:0007669"/>
    <property type="project" value="UniProtKB-KW"/>
</dbReference>
<dbReference type="eggNOG" id="KOG0619">
    <property type="taxonomic scope" value="Eukaryota"/>
</dbReference>
<evidence type="ECO:0000313" key="5">
    <source>
        <dbReference type="Proteomes" id="UP000006671"/>
    </source>
</evidence>
<dbReference type="KEGG" id="ngr:NAEGRDRAFT_75529"/>
<dbReference type="OrthoDB" id="676979at2759"/>
<evidence type="ECO:0000256" key="1">
    <source>
        <dbReference type="ARBA" id="ARBA00022468"/>
    </source>
</evidence>
<dbReference type="VEuPathDB" id="AmoebaDB:NAEGRDRAFT_75529"/>
<dbReference type="GO" id="GO:0005634">
    <property type="term" value="C:nucleus"/>
    <property type="evidence" value="ECO:0007669"/>
    <property type="project" value="TreeGrafter"/>
</dbReference>
<sequence length="269" mass="30779">MSKRTREVFDPSNCNQSSPETKKLKEDIPLFYADILCEIFSFHDFNFLVLNCALVSKQWLTVILERMKLSLICKSDCIKKMEGRFLQNIYKLKVARSSINNEKVYKKLSYSIKNLKGLTMLDISNHDICDQGAKSICEMKQLRVLKIAYNRINDFGAEYISTMKQLTSLNISGNNIRDKGSKYISELDQLTKLNVCINKIGNQGVVHLSGMKQLTNLNISANIFDDDGVKLVSEMKQLTVLNIGANNFGEWNGIHLWNETVDQTFVFHE</sequence>
<dbReference type="EMBL" id="GG738925">
    <property type="protein sequence ID" value="EFC36834.1"/>
    <property type="molecule type" value="Genomic_DNA"/>
</dbReference>
<evidence type="ECO:0000256" key="2">
    <source>
        <dbReference type="ARBA" id="ARBA00022614"/>
    </source>
</evidence>
<dbReference type="GO" id="GO:0006913">
    <property type="term" value="P:nucleocytoplasmic transport"/>
    <property type="evidence" value="ECO:0007669"/>
    <property type="project" value="TreeGrafter"/>
</dbReference>